<evidence type="ECO:0000256" key="3">
    <source>
        <dbReference type="ARBA" id="ARBA00022670"/>
    </source>
</evidence>
<dbReference type="Gene3D" id="3.40.50.10740">
    <property type="entry name" value="Class I glutamine amidotransferase-like"/>
    <property type="match status" value="1"/>
</dbReference>
<sequence>MTDRAFRIGVMAPGGALAPEVEPRVRALAAELYGGRVELVFHPQCFERCGHFAGDDARRAQAFLEIANDPAFDALWFGRGGYGSNRIVEAACAQLAPAAADKAYLGYSDAGTFLSALHMKGFRNVAHGPMPGDIRMAGGEAAVARGLAWLVDRAPEALEPSVGAEGPAAAFNLVILAHLIGTPQEPDLTGHVLMVEEIGEYMYRIDRDLCQVTQAPGMRRLAGLRMGRCAGVPENDPDFVLTEEEVARYWCERAGIPYLGRADIGHDAANKVVPFGAG</sequence>
<proteinExistence type="inferred from homology"/>
<keyword evidence="2" id="KW-0121">Carboxypeptidase</keyword>
<keyword evidence="4" id="KW-0378">Hydrolase</keyword>
<keyword evidence="9" id="KW-1185">Reference proteome</keyword>
<comment type="caution">
    <text evidence="8">The sequence shown here is derived from an EMBL/GenBank/DDBJ whole genome shotgun (WGS) entry which is preliminary data.</text>
</comment>
<dbReference type="InterPro" id="IPR027478">
    <property type="entry name" value="LdcA_N"/>
</dbReference>
<evidence type="ECO:0000313" key="9">
    <source>
        <dbReference type="Proteomes" id="UP001597237"/>
    </source>
</evidence>
<feature type="domain" description="LD-carboxypeptidase C-terminal" evidence="7">
    <location>
        <begin position="166"/>
        <end position="277"/>
    </location>
</feature>
<keyword evidence="5" id="KW-0720">Serine protease</keyword>
<evidence type="ECO:0000256" key="5">
    <source>
        <dbReference type="ARBA" id="ARBA00022825"/>
    </source>
</evidence>
<dbReference type="CDD" id="cd07025">
    <property type="entry name" value="Peptidase_S66"/>
    <property type="match status" value="1"/>
</dbReference>
<dbReference type="PANTHER" id="PTHR30237">
    <property type="entry name" value="MURAMOYLTETRAPEPTIDE CARBOXYPEPTIDASE"/>
    <property type="match status" value="1"/>
</dbReference>
<protein>
    <submittedName>
        <fullName evidence="8">LD-carboxypeptidase</fullName>
    </submittedName>
</protein>
<dbReference type="Pfam" id="PF17676">
    <property type="entry name" value="Peptidase_S66C"/>
    <property type="match status" value="1"/>
</dbReference>
<evidence type="ECO:0000256" key="1">
    <source>
        <dbReference type="ARBA" id="ARBA00010233"/>
    </source>
</evidence>
<dbReference type="Pfam" id="PF02016">
    <property type="entry name" value="Peptidase_S66"/>
    <property type="match status" value="1"/>
</dbReference>
<dbReference type="PANTHER" id="PTHR30237:SF2">
    <property type="entry name" value="MUREIN TETRAPEPTIDE CARBOXYPEPTIDASE"/>
    <property type="match status" value="1"/>
</dbReference>
<organism evidence="8 9">
    <name type="scientific">Phenylobacterium terrae</name>
    <dbReference type="NCBI Taxonomy" id="2665495"/>
    <lineage>
        <taxon>Bacteria</taxon>
        <taxon>Pseudomonadati</taxon>
        <taxon>Pseudomonadota</taxon>
        <taxon>Alphaproteobacteria</taxon>
        <taxon>Caulobacterales</taxon>
        <taxon>Caulobacteraceae</taxon>
        <taxon>Phenylobacterium</taxon>
    </lineage>
</organism>
<accession>A0ABW4MX60</accession>
<dbReference type="InterPro" id="IPR003507">
    <property type="entry name" value="S66_fam"/>
</dbReference>
<dbReference type="EMBL" id="JBHUEY010000001">
    <property type="protein sequence ID" value="MFD1782108.1"/>
    <property type="molecule type" value="Genomic_DNA"/>
</dbReference>
<dbReference type="InterPro" id="IPR027461">
    <property type="entry name" value="Carboxypeptidase_A_C_sf"/>
</dbReference>
<evidence type="ECO:0000313" key="8">
    <source>
        <dbReference type="EMBL" id="MFD1782108.1"/>
    </source>
</evidence>
<dbReference type="SUPFAM" id="SSF52317">
    <property type="entry name" value="Class I glutamine amidotransferase-like"/>
    <property type="match status" value="1"/>
</dbReference>
<dbReference type="Proteomes" id="UP001597237">
    <property type="component" value="Unassembled WGS sequence"/>
</dbReference>
<evidence type="ECO:0000259" key="7">
    <source>
        <dbReference type="Pfam" id="PF17676"/>
    </source>
</evidence>
<evidence type="ECO:0000256" key="4">
    <source>
        <dbReference type="ARBA" id="ARBA00022801"/>
    </source>
</evidence>
<dbReference type="SUPFAM" id="SSF141986">
    <property type="entry name" value="LD-carboxypeptidase A C-terminal domain-like"/>
    <property type="match status" value="1"/>
</dbReference>
<gene>
    <name evidence="8" type="ORF">ACFSC0_01785</name>
</gene>
<dbReference type="InterPro" id="IPR040921">
    <property type="entry name" value="Peptidase_S66C"/>
</dbReference>
<keyword evidence="3" id="KW-0645">Protease</keyword>
<evidence type="ECO:0000256" key="2">
    <source>
        <dbReference type="ARBA" id="ARBA00022645"/>
    </source>
</evidence>
<reference evidence="9" key="1">
    <citation type="journal article" date="2019" name="Int. J. Syst. Evol. Microbiol.">
        <title>The Global Catalogue of Microorganisms (GCM) 10K type strain sequencing project: providing services to taxonomists for standard genome sequencing and annotation.</title>
        <authorList>
            <consortium name="The Broad Institute Genomics Platform"/>
            <consortium name="The Broad Institute Genome Sequencing Center for Infectious Disease"/>
            <person name="Wu L."/>
            <person name="Ma J."/>
        </authorList>
    </citation>
    <scope>NUCLEOTIDE SEQUENCE [LARGE SCALE GENOMIC DNA]</scope>
    <source>
        <strain evidence="9">DFY28</strain>
    </source>
</reference>
<name>A0ABW4MX60_9CAUL</name>
<evidence type="ECO:0000259" key="6">
    <source>
        <dbReference type="Pfam" id="PF02016"/>
    </source>
</evidence>
<dbReference type="RefSeq" id="WP_377281064.1">
    <property type="nucleotide sequence ID" value="NZ_JBHRSI010000003.1"/>
</dbReference>
<feature type="domain" description="LD-carboxypeptidase N-terminal" evidence="6">
    <location>
        <begin position="8"/>
        <end position="127"/>
    </location>
</feature>
<dbReference type="Gene3D" id="3.50.30.60">
    <property type="entry name" value="LD-carboxypeptidase A C-terminal domain-like"/>
    <property type="match status" value="1"/>
</dbReference>
<dbReference type="InterPro" id="IPR040449">
    <property type="entry name" value="Peptidase_S66_N"/>
</dbReference>
<dbReference type="InterPro" id="IPR029062">
    <property type="entry name" value="Class_I_gatase-like"/>
</dbReference>
<comment type="similarity">
    <text evidence="1">Belongs to the peptidase S66 family.</text>
</comment>